<evidence type="ECO:0000313" key="1">
    <source>
        <dbReference type="EMBL" id="CAE2279855.1"/>
    </source>
</evidence>
<reference evidence="1" key="1">
    <citation type="submission" date="2021-01" db="EMBL/GenBank/DDBJ databases">
        <authorList>
            <person name="Corre E."/>
            <person name="Pelletier E."/>
            <person name="Niang G."/>
            <person name="Scheremetjew M."/>
            <person name="Finn R."/>
            <person name="Kale V."/>
            <person name="Holt S."/>
            <person name="Cochrane G."/>
            <person name="Meng A."/>
            <person name="Brown T."/>
            <person name="Cohen L."/>
        </authorList>
    </citation>
    <scope>NUCLEOTIDE SEQUENCE</scope>
    <source>
        <strain evidence="1">Isolate 1302-5</strain>
    </source>
</reference>
<dbReference type="AlphaFoldDB" id="A0A7S4NDJ7"/>
<dbReference type="EMBL" id="HBKQ01053842">
    <property type="protein sequence ID" value="CAE2279855.1"/>
    <property type="molecule type" value="Transcribed_RNA"/>
</dbReference>
<accession>A0A7S4NDJ7</accession>
<protein>
    <submittedName>
        <fullName evidence="1">Uncharacterized protein</fullName>
    </submittedName>
</protein>
<proteinExistence type="predicted"/>
<gene>
    <name evidence="1" type="ORF">OAUR00152_LOCUS36994</name>
</gene>
<name>A0A7S4NDJ7_9STRA</name>
<sequence>MRQLLPIIKTMWNTVVFHHSFKNESSDSTKYQITDIHVVESHKQIPQLNAFARTHLLPELHAKLIEKSSWFYLILSPNTARCCGYASCARVDVGSLIRANTLPRNSRCIRRLG</sequence>
<organism evidence="1">
    <name type="scientific">Odontella aurita</name>
    <dbReference type="NCBI Taxonomy" id="265563"/>
    <lineage>
        <taxon>Eukaryota</taxon>
        <taxon>Sar</taxon>
        <taxon>Stramenopiles</taxon>
        <taxon>Ochrophyta</taxon>
        <taxon>Bacillariophyta</taxon>
        <taxon>Mediophyceae</taxon>
        <taxon>Biddulphiophycidae</taxon>
        <taxon>Eupodiscales</taxon>
        <taxon>Odontellaceae</taxon>
        <taxon>Odontella</taxon>
    </lineage>
</organism>